<dbReference type="InterPro" id="IPR053151">
    <property type="entry name" value="RNase_H-like"/>
</dbReference>
<feature type="region of interest" description="Disordered" evidence="1">
    <location>
        <begin position="237"/>
        <end position="261"/>
    </location>
</feature>
<dbReference type="EMBL" id="MVGT01002180">
    <property type="protein sequence ID" value="OVA09159.1"/>
    <property type="molecule type" value="Genomic_DNA"/>
</dbReference>
<dbReference type="Proteomes" id="UP000195402">
    <property type="component" value="Unassembled WGS sequence"/>
</dbReference>
<feature type="domain" description="RNase H type-1" evidence="2">
    <location>
        <begin position="352"/>
        <end position="482"/>
    </location>
</feature>
<dbReference type="GO" id="GO:0004523">
    <property type="term" value="F:RNA-DNA hybrid ribonuclease activity"/>
    <property type="evidence" value="ECO:0007669"/>
    <property type="project" value="InterPro"/>
</dbReference>
<evidence type="ECO:0000313" key="3">
    <source>
        <dbReference type="EMBL" id="OVA09159.1"/>
    </source>
</evidence>
<dbReference type="CDD" id="cd06222">
    <property type="entry name" value="RNase_H_like"/>
    <property type="match status" value="1"/>
</dbReference>
<evidence type="ECO:0000313" key="4">
    <source>
        <dbReference type="Proteomes" id="UP000195402"/>
    </source>
</evidence>
<dbReference type="PANTHER" id="PTHR47723:SF19">
    <property type="entry name" value="POLYNUCLEOTIDYL TRANSFERASE, RIBONUCLEASE H-LIKE SUPERFAMILY PROTEIN"/>
    <property type="match status" value="1"/>
</dbReference>
<organism evidence="3 4">
    <name type="scientific">Macleaya cordata</name>
    <name type="common">Five-seeded plume-poppy</name>
    <name type="synonym">Bocconia cordata</name>
    <dbReference type="NCBI Taxonomy" id="56857"/>
    <lineage>
        <taxon>Eukaryota</taxon>
        <taxon>Viridiplantae</taxon>
        <taxon>Streptophyta</taxon>
        <taxon>Embryophyta</taxon>
        <taxon>Tracheophyta</taxon>
        <taxon>Spermatophyta</taxon>
        <taxon>Magnoliopsida</taxon>
        <taxon>Ranunculales</taxon>
        <taxon>Papaveraceae</taxon>
        <taxon>Papaveroideae</taxon>
        <taxon>Macleaya</taxon>
    </lineage>
</organism>
<dbReference type="InterPro" id="IPR044730">
    <property type="entry name" value="RNase_H-like_dom_plant"/>
</dbReference>
<dbReference type="InterPro" id="IPR036397">
    <property type="entry name" value="RNaseH_sf"/>
</dbReference>
<keyword evidence="4" id="KW-1185">Reference proteome</keyword>
<dbReference type="Pfam" id="PF13456">
    <property type="entry name" value="RVT_3"/>
    <property type="match status" value="1"/>
</dbReference>
<comment type="caution">
    <text evidence="3">The sequence shown here is derived from an EMBL/GenBank/DDBJ whole genome shotgun (WGS) entry which is preliminary data.</text>
</comment>
<dbReference type="InterPro" id="IPR002156">
    <property type="entry name" value="RNaseH_domain"/>
</dbReference>
<dbReference type="InParanoid" id="A0A200QFA8"/>
<accession>A0A200QFA8</accession>
<dbReference type="Gene3D" id="3.30.420.10">
    <property type="entry name" value="Ribonuclease H-like superfamily/Ribonuclease H"/>
    <property type="match status" value="1"/>
</dbReference>
<gene>
    <name evidence="3" type="ORF">BVC80_8223g13</name>
</gene>
<evidence type="ECO:0000256" key="1">
    <source>
        <dbReference type="SAM" id="MobiDB-lite"/>
    </source>
</evidence>
<feature type="region of interest" description="Disordered" evidence="1">
    <location>
        <begin position="304"/>
        <end position="331"/>
    </location>
</feature>
<reference evidence="3 4" key="1">
    <citation type="journal article" date="2017" name="Mol. Plant">
        <title>The Genome of Medicinal Plant Macleaya cordata Provides New Insights into Benzylisoquinoline Alkaloids Metabolism.</title>
        <authorList>
            <person name="Liu X."/>
            <person name="Liu Y."/>
            <person name="Huang P."/>
            <person name="Ma Y."/>
            <person name="Qing Z."/>
            <person name="Tang Q."/>
            <person name="Cao H."/>
            <person name="Cheng P."/>
            <person name="Zheng Y."/>
            <person name="Yuan Z."/>
            <person name="Zhou Y."/>
            <person name="Liu J."/>
            <person name="Tang Z."/>
            <person name="Zhuo Y."/>
            <person name="Zhang Y."/>
            <person name="Yu L."/>
            <person name="Huang J."/>
            <person name="Yang P."/>
            <person name="Peng Q."/>
            <person name="Zhang J."/>
            <person name="Jiang W."/>
            <person name="Zhang Z."/>
            <person name="Lin K."/>
            <person name="Ro D.K."/>
            <person name="Chen X."/>
            <person name="Xiong X."/>
            <person name="Shang Y."/>
            <person name="Huang S."/>
            <person name="Zeng J."/>
        </authorList>
    </citation>
    <scope>NUCLEOTIDE SEQUENCE [LARGE SCALE GENOMIC DNA]</scope>
    <source>
        <strain evidence="4">cv. BLH2017</strain>
        <tissue evidence="3">Root</tissue>
    </source>
</reference>
<dbReference type="AlphaFoldDB" id="A0A200QFA8"/>
<feature type="compositionally biased region" description="Basic and acidic residues" evidence="1">
    <location>
        <begin position="317"/>
        <end position="331"/>
    </location>
</feature>
<dbReference type="InterPro" id="IPR012337">
    <property type="entry name" value="RNaseH-like_sf"/>
</dbReference>
<dbReference type="SUPFAM" id="SSF53098">
    <property type="entry name" value="Ribonuclease H-like"/>
    <property type="match status" value="1"/>
</dbReference>
<sequence>MHPRPVFLHKLPLQWCLRLQLGIHQAPHLLARILKPLVRLQPGIHQASYLYARNYEPAPRRKSTDELIGTPPTASIRSLPFRLGSRGPFRKKPFCNMVSEKVMGALFMSSFLVYHGEFFEVLRERDWPGFALYANPPGFALYANPPGFAFYANNPGFSPYANNHGFAPYANRSPLVPYANRPQFPPYANPPQFSTYAPRISPYANPPRISPYANPLRVAPNVKTHVLDLDSDDEWYDSAADSEDSVDSDDDSGSDAIEYGDDGGEACLSKCGTQQVDLCSKKMEHSARISPICKNSASSLVSTVKKSMQNDEEVEEGQQRDEKDQQLDEQKPIAYPPRLLWKEPYNIIYRVNIDGHLSKHGYGGYAAIVRDHKGKAIVAAAGSSGRPVPRLYLDLQGVKRGLELALKYGCPRVEVCTDSLYVSRIAGNKPSLDGMNFHKESELDSVVPILEEIIKLKSEFILFYTSYFPREYNRAAIYLAKMGAKIGVEREEIEFHPEKFPKQLQKIVHEDANEGARFYAQRNFRFFE</sequence>
<evidence type="ECO:0000259" key="2">
    <source>
        <dbReference type="Pfam" id="PF13456"/>
    </source>
</evidence>
<dbReference type="PANTHER" id="PTHR47723">
    <property type="entry name" value="OS05G0353850 PROTEIN"/>
    <property type="match status" value="1"/>
</dbReference>
<proteinExistence type="predicted"/>
<protein>
    <recommendedName>
        <fullName evidence="2">RNase H type-1 domain-containing protein</fullName>
    </recommendedName>
</protein>
<dbReference type="GO" id="GO:0003676">
    <property type="term" value="F:nucleic acid binding"/>
    <property type="evidence" value="ECO:0007669"/>
    <property type="project" value="InterPro"/>
</dbReference>
<dbReference type="OrthoDB" id="1915332at2759"/>
<name>A0A200QFA8_MACCD</name>